<gene>
    <name evidence="1" type="ORF">ELQ92_07275</name>
</gene>
<evidence type="ECO:0000313" key="2">
    <source>
        <dbReference type="Proteomes" id="UP000288603"/>
    </source>
</evidence>
<protein>
    <recommendedName>
        <fullName evidence="3">Pilus assembly protein CpaE</fullName>
    </recommendedName>
</protein>
<reference evidence="1 2" key="1">
    <citation type="submission" date="2018-12" db="EMBL/GenBank/DDBJ databases">
        <authorList>
            <person name="Li F."/>
        </authorList>
    </citation>
    <scope>NUCLEOTIDE SEQUENCE [LARGE SCALE GENOMIC DNA]</scope>
    <source>
        <strain evidence="1 2">8H24J-4-2</strain>
    </source>
</reference>
<keyword evidence="2" id="KW-1185">Reference proteome</keyword>
<dbReference type="RefSeq" id="WP_128498327.1">
    <property type="nucleotide sequence ID" value="NZ_RZNC01000002.1"/>
</dbReference>
<proteinExistence type="predicted"/>
<name>A0A3S4APC8_9MICO</name>
<dbReference type="OrthoDB" id="3295834at2"/>
<dbReference type="AlphaFoldDB" id="A0A3S4APC8"/>
<dbReference type="EMBL" id="RZNC01000002">
    <property type="protein sequence ID" value="RWZ64549.1"/>
    <property type="molecule type" value="Genomic_DNA"/>
</dbReference>
<accession>A0A3S4APC8</accession>
<organism evidence="1 2">
    <name type="scientific">Labedella populi</name>
    <dbReference type="NCBI Taxonomy" id="2498850"/>
    <lineage>
        <taxon>Bacteria</taxon>
        <taxon>Bacillati</taxon>
        <taxon>Actinomycetota</taxon>
        <taxon>Actinomycetes</taxon>
        <taxon>Micrococcales</taxon>
        <taxon>Microbacteriaceae</taxon>
        <taxon>Labedella</taxon>
    </lineage>
</organism>
<evidence type="ECO:0000313" key="1">
    <source>
        <dbReference type="EMBL" id="RWZ64549.1"/>
    </source>
</evidence>
<comment type="caution">
    <text evidence="1">The sequence shown here is derived from an EMBL/GenBank/DDBJ whole genome shotgun (WGS) entry which is preliminary data.</text>
</comment>
<dbReference type="Proteomes" id="UP000288603">
    <property type="component" value="Unassembled WGS sequence"/>
</dbReference>
<sequence>MISTALASRLRTAGLTWAPSSGDAFQIAREDFEGDVFTVSDMTIEPHHYPSGTILGFNGTTEWALDSVSLDDALWLPREDQLRELLRGAFVSLARVQEGLRGRTVYRVTARIDGEERTYSSDHAAEAYGEALLELIESVS</sequence>
<evidence type="ECO:0008006" key="3">
    <source>
        <dbReference type="Google" id="ProtNLM"/>
    </source>
</evidence>